<dbReference type="PROSITE" id="PS01022">
    <property type="entry name" value="PTR2_1"/>
    <property type="match status" value="1"/>
</dbReference>
<keyword evidence="4 6" id="KW-1133">Transmembrane helix</keyword>
<dbReference type="OMA" id="WMSAVIG"/>
<dbReference type="GO" id="GO:0005886">
    <property type="term" value="C:plasma membrane"/>
    <property type="evidence" value="ECO:0000318"/>
    <property type="project" value="GO_Central"/>
</dbReference>
<dbReference type="eggNOG" id="KOG1237">
    <property type="taxonomic scope" value="Eukaryota"/>
</dbReference>
<accession>A0A0A0M0B4</accession>
<dbReference type="GO" id="GO:0022857">
    <property type="term" value="F:transmembrane transporter activity"/>
    <property type="evidence" value="ECO:0000318"/>
    <property type="project" value="GO_Central"/>
</dbReference>
<feature type="transmembrane region" description="Helical" evidence="6">
    <location>
        <begin position="288"/>
        <end position="308"/>
    </location>
</feature>
<comment type="subcellular location">
    <subcellularLocation>
        <location evidence="1">Membrane</location>
        <topology evidence="1">Multi-pass membrane protein</topology>
    </subcellularLocation>
</comment>
<dbReference type="SUPFAM" id="SSF103473">
    <property type="entry name" value="MFS general substrate transporter"/>
    <property type="match status" value="2"/>
</dbReference>
<dbReference type="InterPro" id="IPR018456">
    <property type="entry name" value="PTR2_symporter_CS"/>
</dbReference>
<feature type="transmembrane region" description="Helical" evidence="6">
    <location>
        <begin position="409"/>
        <end position="430"/>
    </location>
</feature>
<dbReference type="Proteomes" id="UP000029981">
    <property type="component" value="Chromosome 1"/>
</dbReference>
<reference evidence="7 8" key="2">
    <citation type="journal article" date="2009" name="PLoS ONE">
        <title>An integrated genetic and cytogenetic map of the cucumber genome.</title>
        <authorList>
            <person name="Ren Y."/>
            <person name="Zhang Z."/>
            <person name="Liu J."/>
            <person name="Staub J.E."/>
            <person name="Han Y."/>
            <person name="Cheng Z."/>
            <person name="Li X."/>
            <person name="Lu J."/>
            <person name="Miao H."/>
            <person name="Kang H."/>
            <person name="Xie B."/>
            <person name="Gu X."/>
            <person name="Wang X."/>
            <person name="Du Y."/>
            <person name="Jin W."/>
            <person name="Huang S."/>
        </authorList>
    </citation>
    <scope>NUCLEOTIDE SEQUENCE [LARGE SCALE GENOMIC DNA]</scope>
    <source>
        <strain evidence="8">cv. 9930</strain>
    </source>
</reference>
<feature type="transmembrane region" description="Helical" evidence="6">
    <location>
        <begin position="329"/>
        <end position="347"/>
    </location>
</feature>
<dbReference type="InterPro" id="IPR000109">
    <property type="entry name" value="POT_fam"/>
</dbReference>
<evidence type="ECO:0000256" key="3">
    <source>
        <dbReference type="ARBA" id="ARBA00022692"/>
    </source>
</evidence>
<reference evidence="7 8" key="4">
    <citation type="journal article" date="2011" name="BMC Genomics">
        <title>RNA-Seq improves annotation of protein-coding genes in the cucumber genome.</title>
        <authorList>
            <person name="Li Z."/>
            <person name="Zhang Z."/>
            <person name="Yan P."/>
            <person name="Huang S."/>
            <person name="Fei Z."/>
            <person name="Lin K."/>
        </authorList>
    </citation>
    <scope>NUCLEOTIDE SEQUENCE [LARGE SCALE GENOMIC DNA]</scope>
    <source>
        <strain evidence="8">cv. 9930</strain>
    </source>
</reference>
<reference evidence="7 8" key="3">
    <citation type="journal article" date="2010" name="BMC Genomics">
        <title>Transcriptome sequencing and comparative analysis of cucumber flowers with different sex types.</title>
        <authorList>
            <person name="Guo S."/>
            <person name="Zheng Y."/>
            <person name="Joung J.G."/>
            <person name="Liu S."/>
            <person name="Zhang Z."/>
            <person name="Crasta O.R."/>
            <person name="Sobral B.W."/>
            <person name="Xu Y."/>
            <person name="Huang S."/>
            <person name="Fei Z."/>
        </authorList>
    </citation>
    <scope>NUCLEOTIDE SEQUENCE [LARGE SCALE GENOMIC DNA]</scope>
    <source>
        <strain evidence="8">cv. 9930</strain>
    </source>
</reference>
<comment type="similarity">
    <text evidence="2">Belongs to the major facilitator superfamily. Proton-dependent oligopeptide transporter (POT/PTR) (TC 2.A.17) family.</text>
</comment>
<proteinExistence type="inferred from homology"/>
<keyword evidence="5 6" id="KW-0472">Membrane</keyword>
<sequence length="491" mass="54365">MGEGNRSEEEAQTSNQHGGWITFTFIIGTFACMTLATGGWLSNLIVYLIKEYNINSIDATLISNIVSGCICVFPVVGAVLADSFFGSFFVILISTSISLLAMISLTLTATIHSVRPQPCDHNNTSITCSSSPSKLQYTILYSTIILACLGSGGSRSPFTSLARVLVATTRKRLTRVQVESDEGCYYYGDHQDHRVGMPVVDGVRLTKSLRCLNPTALITYGDVHLDGTIAKPWRLCEVQEVEDFKTLLKIFPLWSTCIFLSVPIAIQGSLTVLQALTMDRHHGPNFKIPAGSFAVIIFISTTISLTLVDRFLYPIWQKLIGRMPRSLERIGLGHVLNFLSMVVSALVESKRLKIAHLNHLQGQVEAIVPISALWLFPQLVLVGMGEAFHFPGQVGLYYQEFPTSLRSTATAMISLVIVVVYYLSTGLIDLFHKVTKWLPDDINQGRVDNVYWTISLIGVINFGYYLVCAKCYKYQNVEEGGKNINDSITQH</sequence>
<protein>
    <submittedName>
        <fullName evidence="7">Uncharacterized protein</fullName>
    </submittedName>
</protein>
<dbReference type="Gramene" id="KGN65661">
    <property type="protein sequence ID" value="KGN65661"/>
    <property type="gene ID" value="Csa_1G480160"/>
</dbReference>
<evidence type="ECO:0000256" key="5">
    <source>
        <dbReference type="ARBA" id="ARBA00023136"/>
    </source>
</evidence>
<reference evidence="7 8" key="1">
    <citation type="journal article" date="2009" name="Nat. Genet.">
        <title>The genome of the cucumber, Cucumis sativus L.</title>
        <authorList>
            <person name="Huang S."/>
            <person name="Li R."/>
            <person name="Zhang Z."/>
            <person name="Li L."/>
            <person name="Gu X."/>
            <person name="Fan W."/>
            <person name="Lucas W.J."/>
            <person name="Wang X."/>
            <person name="Xie B."/>
            <person name="Ni P."/>
            <person name="Ren Y."/>
            <person name="Zhu H."/>
            <person name="Li J."/>
            <person name="Lin K."/>
            <person name="Jin W."/>
            <person name="Fei Z."/>
            <person name="Li G."/>
            <person name="Staub J."/>
            <person name="Kilian A."/>
            <person name="van der Vossen E.A."/>
            <person name="Wu Y."/>
            <person name="Guo J."/>
            <person name="He J."/>
            <person name="Jia Z."/>
            <person name="Ren Y."/>
            <person name="Tian G."/>
            <person name="Lu Y."/>
            <person name="Ruan J."/>
            <person name="Qian W."/>
            <person name="Wang M."/>
            <person name="Huang Q."/>
            <person name="Li B."/>
            <person name="Xuan Z."/>
            <person name="Cao J."/>
            <person name="Asan"/>
            <person name="Wu Z."/>
            <person name="Zhang J."/>
            <person name="Cai Q."/>
            <person name="Bai Y."/>
            <person name="Zhao B."/>
            <person name="Han Y."/>
            <person name="Li Y."/>
            <person name="Li X."/>
            <person name="Wang S."/>
            <person name="Shi Q."/>
            <person name="Liu S."/>
            <person name="Cho W.K."/>
            <person name="Kim J.Y."/>
            <person name="Xu Y."/>
            <person name="Heller-Uszynska K."/>
            <person name="Miao H."/>
            <person name="Cheng Z."/>
            <person name="Zhang S."/>
            <person name="Wu J."/>
            <person name="Yang Y."/>
            <person name="Kang H."/>
            <person name="Li M."/>
            <person name="Liang H."/>
            <person name="Ren X."/>
            <person name="Shi Z."/>
            <person name="Wen M."/>
            <person name="Jian M."/>
            <person name="Yang H."/>
            <person name="Zhang G."/>
            <person name="Yang Z."/>
            <person name="Chen R."/>
            <person name="Liu S."/>
            <person name="Li J."/>
            <person name="Ma L."/>
            <person name="Liu H."/>
            <person name="Zhou Y."/>
            <person name="Zhao J."/>
            <person name="Fang X."/>
            <person name="Li G."/>
            <person name="Fang L."/>
            <person name="Li Y."/>
            <person name="Liu D."/>
            <person name="Zheng H."/>
            <person name="Zhang Y."/>
            <person name="Qin N."/>
            <person name="Li Z."/>
            <person name="Yang G."/>
            <person name="Yang S."/>
            <person name="Bolund L."/>
            <person name="Kristiansen K."/>
            <person name="Zheng H."/>
            <person name="Li S."/>
            <person name="Zhang X."/>
            <person name="Yang H."/>
            <person name="Wang J."/>
            <person name="Sun R."/>
            <person name="Zhang B."/>
            <person name="Jiang S."/>
            <person name="Wang J."/>
            <person name="Du Y."/>
            <person name="Li S."/>
        </authorList>
    </citation>
    <scope>NUCLEOTIDE SEQUENCE [LARGE SCALE GENOMIC DNA]</scope>
    <source>
        <strain evidence="8">cv. 9930</strain>
    </source>
</reference>
<evidence type="ECO:0000313" key="8">
    <source>
        <dbReference type="Proteomes" id="UP000029981"/>
    </source>
</evidence>
<evidence type="ECO:0000313" key="7">
    <source>
        <dbReference type="EMBL" id="KGN65661.1"/>
    </source>
</evidence>
<gene>
    <name evidence="7" type="ORF">Csa_1G480160</name>
</gene>
<feature type="transmembrane region" description="Helical" evidence="6">
    <location>
        <begin position="367"/>
        <end position="388"/>
    </location>
</feature>
<dbReference type="PANTHER" id="PTHR11654">
    <property type="entry name" value="OLIGOPEPTIDE TRANSPORTER-RELATED"/>
    <property type="match status" value="1"/>
</dbReference>
<feature type="transmembrane region" description="Helical" evidence="6">
    <location>
        <begin position="87"/>
        <end position="107"/>
    </location>
</feature>
<dbReference type="GO" id="GO:0055085">
    <property type="term" value="P:transmembrane transport"/>
    <property type="evidence" value="ECO:0000318"/>
    <property type="project" value="GO_Central"/>
</dbReference>
<organism evidence="7 8">
    <name type="scientific">Cucumis sativus</name>
    <name type="common">Cucumber</name>
    <dbReference type="NCBI Taxonomy" id="3659"/>
    <lineage>
        <taxon>Eukaryota</taxon>
        <taxon>Viridiplantae</taxon>
        <taxon>Streptophyta</taxon>
        <taxon>Embryophyta</taxon>
        <taxon>Tracheophyta</taxon>
        <taxon>Spermatophyta</taxon>
        <taxon>Magnoliopsida</taxon>
        <taxon>eudicotyledons</taxon>
        <taxon>Gunneridae</taxon>
        <taxon>Pentapetalae</taxon>
        <taxon>rosids</taxon>
        <taxon>fabids</taxon>
        <taxon>Cucurbitales</taxon>
        <taxon>Cucurbitaceae</taxon>
        <taxon>Benincaseae</taxon>
        <taxon>Cucumis</taxon>
    </lineage>
</organism>
<evidence type="ECO:0000256" key="4">
    <source>
        <dbReference type="ARBA" id="ARBA00022989"/>
    </source>
</evidence>
<evidence type="ECO:0000256" key="2">
    <source>
        <dbReference type="ARBA" id="ARBA00005982"/>
    </source>
</evidence>
<feature type="transmembrane region" description="Helical" evidence="6">
    <location>
        <begin position="20"/>
        <end position="49"/>
    </location>
</feature>
<name>A0A0A0M0B4_CUCSA</name>
<feature type="transmembrane region" description="Helical" evidence="6">
    <location>
        <begin position="61"/>
        <end position="81"/>
    </location>
</feature>
<dbReference type="PROSITE" id="PS51257">
    <property type="entry name" value="PROKAR_LIPOPROTEIN"/>
    <property type="match status" value="1"/>
</dbReference>
<dbReference type="Gene3D" id="1.20.1250.20">
    <property type="entry name" value="MFS general substrate transporter like domains"/>
    <property type="match status" value="2"/>
</dbReference>
<feature type="transmembrane region" description="Helical" evidence="6">
    <location>
        <begin position="450"/>
        <end position="467"/>
    </location>
</feature>
<evidence type="ECO:0000256" key="6">
    <source>
        <dbReference type="SAM" id="Phobius"/>
    </source>
</evidence>
<dbReference type="Pfam" id="PF00854">
    <property type="entry name" value="PTR2"/>
    <property type="match status" value="1"/>
</dbReference>
<dbReference type="AlphaFoldDB" id="A0A0A0M0B4"/>
<keyword evidence="8" id="KW-1185">Reference proteome</keyword>
<dbReference type="EMBL" id="CM002922">
    <property type="protein sequence ID" value="KGN65661.1"/>
    <property type="molecule type" value="Genomic_DNA"/>
</dbReference>
<dbReference type="GO" id="GO:0006857">
    <property type="term" value="P:oligopeptide transport"/>
    <property type="evidence" value="ECO:0007669"/>
    <property type="project" value="InterPro"/>
</dbReference>
<feature type="transmembrane region" description="Helical" evidence="6">
    <location>
        <begin position="253"/>
        <end position="276"/>
    </location>
</feature>
<dbReference type="InterPro" id="IPR036259">
    <property type="entry name" value="MFS_trans_sf"/>
</dbReference>
<evidence type="ECO:0000256" key="1">
    <source>
        <dbReference type="ARBA" id="ARBA00004141"/>
    </source>
</evidence>
<keyword evidence="3 6" id="KW-0812">Transmembrane</keyword>